<organism evidence="1 2">
    <name type="scientific">Nostoc linckia FACHB-391</name>
    <dbReference type="NCBI Taxonomy" id="2692906"/>
    <lineage>
        <taxon>Bacteria</taxon>
        <taxon>Bacillati</taxon>
        <taxon>Cyanobacteriota</taxon>
        <taxon>Cyanophyceae</taxon>
        <taxon>Nostocales</taxon>
        <taxon>Nostocaceae</taxon>
        <taxon>Nostoc</taxon>
    </lineage>
</organism>
<gene>
    <name evidence="1" type="ORF">H6G95_09360</name>
</gene>
<evidence type="ECO:0000313" key="2">
    <source>
        <dbReference type="Proteomes" id="UP000604661"/>
    </source>
</evidence>
<sequence length="51" mass="5790">MNKELSRRKLTDAVANELTDKPLLLIFGGANKRIFFKSITDEKLKGEVNIL</sequence>
<accession>A0ABR8ETA8</accession>
<dbReference type="Proteomes" id="UP000604661">
    <property type="component" value="Unassembled WGS sequence"/>
</dbReference>
<dbReference type="EMBL" id="JACJTE010000007">
    <property type="protein sequence ID" value="MBD2560822.1"/>
    <property type="molecule type" value="Genomic_DNA"/>
</dbReference>
<name>A0ABR8ETA8_NOSLI</name>
<evidence type="ECO:0000313" key="1">
    <source>
        <dbReference type="EMBL" id="MBD2560822.1"/>
    </source>
</evidence>
<dbReference type="RefSeq" id="WP_190889728.1">
    <property type="nucleotide sequence ID" value="NZ_JACJTE010000007.1"/>
</dbReference>
<protein>
    <submittedName>
        <fullName evidence="1">Uncharacterized protein</fullName>
    </submittedName>
</protein>
<comment type="caution">
    <text evidence="1">The sequence shown here is derived from an EMBL/GenBank/DDBJ whole genome shotgun (WGS) entry which is preliminary data.</text>
</comment>
<proteinExistence type="predicted"/>
<reference evidence="1 2" key="1">
    <citation type="journal article" date="2020" name="ISME J.">
        <title>Comparative genomics reveals insights into cyanobacterial evolution and habitat adaptation.</title>
        <authorList>
            <person name="Chen M.Y."/>
            <person name="Teng W.K."/>
            <person name="Zhao L."/>
            <person name="Hu C.X."/>
            <person name="Zhou Y.K."/>
            <person name="Han B.P."/>
            <person name="Song L.R."/>
            <person name="Shu W.S."/>
        </authorList>
    </citation>
    <scope>NUCLEOTIDE SEQUENCE [LARGE SCALE GENOMIC DNA]</scope>
    <source>
        <strain evidence="1 2">FACHB-391</strain>
    </source>
</reference>
<keyword evidence="2" id="KW-1185">Reference proteome</keyword>